<keyword evidence="2" id="KW-1185">Reference proteome</keyword>
<gene>
    <name evidence="1" type="ORF">B0T24DRAFT_588029</name>
</gene>
<name>A0AAE0NKR6_9PEZI</name>
<dbReference type="Proteomes" id="UP001287356">
    <property type="component" value="Unassembled WGS sequence"/>
</dbReference>
<reference evidence="1" key="1">
    <citation type="journal article" date="2023" name="Mol. Phylogenet. Evol.">
        <title>Genome-scale phylogeny and comparative genomics of the fungal order Sordariales.</title>
        <authorList>
            <person name="Hensen N."/>
            <person name="Bonometti L."/>
            <person name="Westerberg I."/>
            <person name="Brannstrom I.O."/>
            <person name="Guillou S."/>
            <person name="Cros-Aarteil S."/>
            <person name="Calhoun S."/>
            <person name="Haridas S."/>
            <person name="Kuo A."/>
            <person name="Mondo S."/>
            <person name="Pangilinan J."/>
            <person name="Riley R."/>
            <person name="LaButti K."/>
            <person name="Andreopoulos B."/>
            <person name="Lipzen A."/>
            <person name="Chen C."/>
            <person name="Yan M."/>
            <person name="Daum C."/>
            <person name="Ng V."/>
            <person name="Clum A."/>
            <person name="Steindorff A."/>
            <person name="Ohm R.A."/>
            <person name="Martin F."/>
            <person name="Silar P."/>
            <person name="Natvig D.O."/>
            <person name="Lalanne C."/>
            <person name="Gautier V."/>
            <person name="Ament-Velasquez S.L."/>
            <person name="Kruys A."/>
            <person name="Hutchinson M.I."/>
            <person name="Powell A.J."/>
            <person name="Barry K."/>
            <person name="Miller A.N."/>
            <person name="Grigoriev I.V."/>
            <person name="Debuchy R."/>
            <person name="Gladieux P."/>
            <person name="Hiltunen Thoren M."/>
            <person name="Johannesson H."/>
        </authorList>
    </citation>
    <scope>NUCLEOTIDE SEQUENCE</scope>
    <source>
        <strain evidence="1">CBS 958.72</strain>
    </source>
</reference>
<dbReference type="EMBL" id="JAULSN010000001">
    <property type="protein sequence ID" value="KAK3383368.1"/>
    <property type="molecule type" value="Genomic_DNA"/>
</dbReference>
<sequence>MAFTLAKPPVSPVAPPPTKVSAYGQATAKTLNNGTGLSATARSGDKAAVGSNSRGALIAAASGKGQAFASDVAAGARMDENGALISLSGHKLPALSVLGGGNNADMKALTTSGLVSASTGFVAAQNNASAKINKDLREALVIAQSDTVTAQIVRKGKDICVESTGTAAVGVTDNTMWAIDGDNIAIAHLGNEFDPACNKCKGKHRNFLRRSDSTGAAACLCDCHRARLETHMTGQKKGLLKY</sequence>
<evidence type="ECO:0000313" key="1">
    <source>
        <dbReference type="EMBL" id="KAK3383368.1"/>
    </source>
</evidence>
<protein>
    <submittedName>
        <fullName evidence="1">Uncharacterized protein</fullName>
    </submittedName>
</protein>
<accession>A0AAE0NKR6</accession>
<organism evidence="1 2">
    <name type="scientific">Lasiosphaeria ovina</name>
    <dbReference type="NCBI Taxonomy" id="92902"/>
    <lineage>
        <taxon>Eukaryota</taxon>
        <taxon>Fungi</taxon>
        <taxon>Dikarya</taxon>
        <taxon>Ascomycota</taxon>
        <taxon>Pezizomycotina</taxon>
        <taxon>Sordariomycetes</taxon>
        <taxon>Sordariomycetidae</taxon>
        <taxon>Sordariales</taxon>
        <taxon>Lasiosphaeriaceae</taxon>
        <taxon>Lasiosphaeria</taxon>
    </lineage>
</organism>
<dbReference type="AlphaFoldDB" id="A0AAE0NKR6"/>
<comment type="caution">
    <text evidence="1">The sequence shown here is derived from an EMBL/GenBank/DDBJ whole genome shotgun (WGS) entry which is preliminary data.</text>
</comment>
<reference evidence="1" key="2">
    <citation type="submission" date="2023-06" db="EMBL/GenBank/DDBJ databases">
        <authorList>
            <consortium name="Lawrence Berkeley National Laboratory"/>
            <person name="Haridas S."/>
            <person name="Hensen N."/>
            <person name="Bonometti L."/>
            <person name="Westerberg I."/>
            <person name="Brannstrom I.O."/>
            <person name="Guillou S."/>
            <person name="Cros-Aarteil S."/>
            <person name="Calhoun S."/>
            <person name="Kuo A."/>
            <person name="Mondo S."/>
            <person name="Pangilinan J."/>
            <person name="Riley R."/>
            <person name="Labutti K."/>
            <person name="Andreopoulos B."/>
            <person name="Lipzen A."/>
            <person name="Chen C."/>
            <person name="Yanf M."/>
            <person name="Daum C."/>
            <person name="Ng V."/>
            <person name="Clum A."/>
            <person name="Steindorff A."/>
            <person name="Ohm R."/>
            <person name="Martin F."/>
            <person name="Silar P."/>
            <person name="Natvig D."/>
            <person name="Lalanne C."/>
            <person name="Gautier V."/>
            <person name="Ament-Velasquez S.L."/>
            <person name="Kruys A."/>
            <person name="Hutchinson M.I."/>
            <person name="Powell A.J."/>
            <person name="Barry K."/>
            <person name="Miller A.N."/>
            <person name="Grigoriev I.V."/>
            <person name="Debuchy R."/>
            <person name="Gladieux P."/>
            <person name="Thoren M.H."/>
            <person name="Johannesson H."/>
        </authorList>
    </citation>
    <scope>NUCLEOTIDE SEQUENCE</scope>
    <source>
        <strain evidence="1">CBS 958.72</strain>
    </source>
</reference>
<proteinExistence type="predicted"/>
<evidence type="ECO:0000313" key="2">
    <source>
        <dbReference type="Proteomes" id="UP001287356"/>
    </source>
</evidence>